<dbReference type="NCBIfam" id="TIGR01549">
    <property type="entry name" value="HAD-SF-IA-v1"/>
    <property type="match status" value="1"/>
</dbReference>
<reference evidence="2" key="1">
    <citation type="submission" date="2018-02" db="EMBL/GenBank/DDBJ databases">
        <authorList>
            <person name="Clavel T."/>
            <person name="Strowig T."/>
        </authorList>
    </citation>
    <scope>NUCLEOTIDE SEQUENCE [LARGE SCALE GENOMIC DNA]</scope>
    <source>
        <strain evidence="2">DSM 100764</strain>
    </source>
</reference>
<dbReference type="SUPFAM" id="SSF56784">
    <property type="entry name" value="HAD-like"/>
    <property type="match status" value="1"/>
</dbReference>
<evidence type="ECO:0000313" key="2">
    <source>
        <dbReference type="Proteomes" id="UP000244925"/>
    </source>
</evidence>
<dbReference type="Gene3D" id="3.40.50.1000">
    <property type="entry name" value="HAD superfamily/HAD-like"/>
    <property type="match status" value="1"/>
</dbReference>
<protein>
    <submittedName>
        <fullName evidence="1">Noncanonical pyrimidine nucleotidase, YjjG family</fullName>
    </submittedName>
</protein>
<dbReference type="InterPro" id="IPR011951">
    <property type="entry name" value="HAD-SF_hydro_IA_YjjG/PynA"/>
</dbReference>
<gene>
    <name evidence="1" type="ORF">C5O25_11545</name>
</gene>
<dbReference type="GO" id="GO:0008253">
    <property type="term" value="F:5'-nucleotidase activity"/>
    <property type="evidence" value="ECO:0007669"/>
    <property type="project" value="InterPro"/>
</dbReference>
<dbReference type="InterPro" id="IPR052550">
    <property type="entry name" value="Pyrimidine_5'-ntase_YjjG"/>
</dbReference>
<proteinExistence type="predicted"/>
<dbReference type="NCBIfam" id="TIGR02254">
    <property type="entry name" value="YjjG_YfnB"/>
    <property type="match status" value="1"/>
</dbReference>
<keyword evidence="2" id="KW-1185">Reference proteome</keyword>
<dbReference type="RefSeq" id="WP_107036885.1">
    <property type="nucleotide sequence ID" value="NZ_CAOLHR010000033.1"/>
</dbReference>
<comment type="caution">
    <text evidence="1">The sequence shown here is derived from an EMBL/GenBank/DDBJ whole genome shotgun (WGS) entry which is preliminary data.</text>
</comment>
<dbReference type="InterPro" id="IPR023214">
    <property type="entry name" value="HAD_sf"/>
</dbReference>
<evidence type="ECO:0000313" key="1">
    <source>
        <dbReference type="EMBL" id="PWB06064.1"/>
    </source>
</evidence>
<dbReference type="Gene3D" id="1.10.150.240">
    <property type="entry name" value="Putative phosphatase, domain 2"/>
    <property type="match status" value="1"/>
</dbReference>
<sequence length="240" mass="27076">MKAIIDTDKIRMVWVDLDDTIIDFRGNSRRALSRVYHDYHAIGRLFDDAEAWISAYERHNHRLWTLYNRAEISCTYLREERFIRPLAEAGMTRREASALTHDLDRIYLDRLAEESTLVDGALALLERLRKFRLNVGVLSNGFADVQHRKIASAGIAHLIDITVLSDDIGINKPDTRIFSHAMKRSGISDPSAHLMIGDNPATDIEGALAAGWQAILFNPTGLLHAPSPAHTVERLDDIVL</sequence>
<organism evidence="1 2">
    <name type="scientific">Paramuribaculum intestinale</name>
    <dbReference type="NCBI Taxonomy" id="2094151"/>
    <lineage>
        <taxon>Bacteria</taxon>
        <taxon>Pseudomonadati</taxon>
        <taxon>Bacteroidota</taxon>
        <taxon>Bacteroidia</taxon>
        <taxon>Bacteroidales</taxon>
        <taxon>Muribaculaceae</taxon>
        <taxon>Paramuribaculum</taxon>
    </lineage>
</organism>
<dbReference type="AlphaFoldDB" id="A0A2V1IQZ2"/>
<dbReference type="InterPro" id="IPR036412">
    <property type="entry name" value="HAD-like_sf"/>
</dbReference>
<dbReference type="PANTHER" id="PTHR47478">
    <property type="match status" value="1"/>
</dbReference>
<dbReference type="Pfam" id="PF00702">
    <property type="entry name" value="Hydrolase"/>
    <property type="match status" value="1"/>
</dbReference>
<accession>A0A2V1IQZ2</accession>
<dbReference type="Proteomes" id="UP000244925">
    <property type="component" value="Unassembled WGS sequence"/>
</dbReference>
<name>A0A2V1IQZ2_9BACT</name>
<dbReference type="SFLD" id="SFLDS00003">
    <property type="entry name" value="Haloacid_Dehalogenase"/>
    <property type="match status" value="1"/>
</dbReference>
<dbReference type="SFLD" id="SFLDG01129">
    <property type="entry name" value="C1.5:_HAD__Beta-PGM__Phosphata"/>
    <property type="match status" value="1"/>
</dbReference>
<dbReference type="EMBL" id="PUBV01000037">
    <property type="protein sequence ID" value="PWB06064.1"/>
    <property type="molecule type" value="Genomic_DNA"/>
</dbReference>
<dbReference type="InterPro" id="IPR006439">
    <property type="entry name" value="HAD-SF_hydro_IA"/>
</dbReference>
<dbReference type="InterPro" id="IPR023198">
    <property type="entry name" value="PGP-like_dom2"/>
</dbReference>
<dbReference type="PRINTS" id="PR00413">
    <property type="entry name" value="HADHALOGNASE"/>
</dbReference>
<dbReference type="NCBIfam" id="TIGR01509">
    <property type="entry name" value="HAD-SF-IA-v3"/>
    <property type="match status" value="1"/>
</dbReference>
<dbReference type="PANTHER" id="PTHR47478:SF1">
    <property type="entry name" value="PYRIMIDINE 5'-NUCLEOTIDASE YJJG"/>
    <property type="match status" value="1"/>
</dbReference>